<dbReference type="GO" id="GO:0004107">
    <property type="term" value="F:chorismate synthase activity"/>
    <property type="evidence" value="ECO:0007669"/>
    <property type="project" value="UniProtKB-EC"/>
</dbReference>
<name>A0AA35RUV7_GEOBA</name>
<feature type="region of interest" description="Disordered" evidence="11">
    <location>
        <begin position="393"/>
        <end position="432"/>
    </location>
</feature>
<dbReference type="Gene3D" id="3.60.150.10">
    <property type="entry name" value="Chorismate synthase AroC"/>
    <property type="match status" value="1"/>
</dbReference>
<keyword evidence="5" id="KW-0285">Flavoprotein</keyword>
<dbReference type="PANTHER" id="PTHR21085:SF0">
    <property type="entry name" value="CHORISMATE SYNTHASE"/>
    <property type="match status" value="1"/>
</dbReference>
<dbReference type="PROSITE" id="PS00788">
    <property type="entry name" value="CHORISMATE_SYNTHASE_2"/>
    <property type="match status" value="1"/>
</dbReference>
<comment type="pathway">
    <text evidence="1">Metabolic intermediate biosynthesis; chorismate biosynthesis; chorismate from D-erythrose 4-phosphate and phosphoenolpyruvate: step 7/7.</text>
</comment>
<evidence type="ECO:0000256" key="6">
    <source>
        <dbReference type="ARBA" id="ARBA00022643"/>
    </source>
</evidence>
<keyword evidence="9" id="KW-0057">Aromatic amino acid biosynthesis</keyword>
<keyword evidence="7" id="KW-0274">FAD</keyword>
<dbReference type="SUPFAM" id="SSF103263">
    <property type="entry name" value="Chorismate synthase, AroC"/>
    <property type="match status" value="1"/>
</dbReference>
<keyword evidence="4" id="KW-0028">Amino-acid biosynthesis</keyword>
<evidence type="ECO:0000256" key="4">
    <source>
        <dbReference type="ARBA" id="ARBA00022605"/>
    </source>
</evidence>
<dbReference type="GO" id="GO:0005829">
    <property type="term" value="C:cytosol"/>
    <property type="evidence" value="ECO:0007669"/>
    <property type="project" value="TreeGrafter"/>
</dbReference>
<dbReference type="PANTHER" id="PTHR21085">
    <property type="entry name" value="CHORISMATE SYNTHASE"/>
    <property type="match status" value="1"/>
</dbReference>
<accession>A0AA35RUV7</accession>
<keyword evidence="6" id="KW-0288">FMN</keyword>
<protein>
    <recommendedName>
        <fullName evidence="3">chorismate synthase</fullName>
        <ecNumber evidence="3">4.2.3.5</ecNumber>
    </recommendedName>
</protein>
<dbReference type="GO" id="GO:0009073">
    <property type="term" value="P:aromatic amino acid family biosynthetic process"/>
    <property type="evidence" value="ECO:0007669"/>
    <property type="project" value="UniProtKB-KW"/>
</dbReference>
<dbReference type="GO" id="GO:0010181">
    <property type="term" value="F:FMN binding"/>
    <property type="evidence" value="ECO:0007669"/>
    <property type="project" value="TreeGrafter"/>
</dbReference>
<evidence type="ECO:0000313" key="13">
    <source>
        <dbReference type="Proteomes" id="UP001174909"/>
    </source>
</evidence>
<dbReference type="Proteomes" id="UP001174909">
    <property type="component" value="Unassembled WGS sequence"/>
</dbReference>
<dbReference type="EMBL" id="CASHTH010001562">
    <property type="protein sequence ID" value="CAI8016776.1"/>
    <property type="molecule type" value="Genomic_DNA"/>
</dbReference>
<gene>
    <name evidence="12" type="ORF">GBAR_LOCUS10271</name>
</gene>
<dbReference type="AlphaFoldDB" id="A0AA35RUV7"/>
<evidence type="ECO:0000256" key="5">
    <source>
        <dbReference type="ARBA" id="ARBA00022630"/>
    </source>
</evidence>
<organism evidence="12 13">
    <name type="scientific">Geodia barretti</name>
    <name type="common">Barrett's horny sponge</name>
    <dbReference type="NCBI Taxonomy" id="519541"/>
    <lineage>
        <taxon>Eukaryota</taxon>
        <taxon>Metazoa</taxon>
        <taxon>Porifera</taxon>
        <taxon>Demospongiae</taxon>
        <taxon>Heteroscleromorpha</taxon>
        <taxon>Tetractinellida</taxon>
        <taxon>Astrophorina</taxon>
        <taxon>Geodiidae</taxon>
        <taxon>Geodia</taxon>
    </lineage>
</organism>
<dbReference type="InterPro" id="IPR035904">
    <property type="entry name" value="Chorismate_synth_AroC_sf"/>
</dbReference>
<dbReference type="NCBIfam" id="TIGR00033">
    <property type="entry name" value="aroC"/>
    <property type="match status" value="1"/>
</dbReference>
<comment type="caution">
    <text evidence="12">The sequence shown here is derived from an EMBL/GenBank/DDBJ whole genome shotgun (WGS) entry which is preliminary data.</text>
</comment>
<keyword evidence="10" id="KW-0456">Lyase</keyword>
<keyword evidence="8" id="KW-0521">NADP</keyword>
<dbReference type="PIRSF" id="PIRSF001456">
    <property type="entry name" value="Chorismate_synth"/>
    <property type="match status" value="1"/>
</dbReference>
<dbReference type="InterPro" id="IPR000453">
    <property type="entry name" value="Chorismate_synth"/>
</dbReference>
<dbReference type="GO" id="GO:0009423">
    <property type="term" value="P:chorismate biosynthetic process"/>
    <property type="evidence" value="ECO:0007669"/>
    <property type="project" value="TreeGrafter"/>
</dbReference>
<dbReference type="Pfam" id="PF01264">
    <property type="entry name" value="Chorismate_synt"/>
    <property type="match status" value="1"/>
</dbReference>
<dbReference type="HAMAP" id="MF_00300">
    <property type="entry name" value="Chorismate_synth"/>
    <property type="match status" value="1"/>
</dbReference>
<dbReference type="EC" id="4.2.3.5" evidence="3"/>
<dbReference type="FunFam" id="3.60.150.10:FF:000002">
    <property type="entry name" value="Chorismate synthase"/>
    <property type="match status" value="1"/>
</dbReference>
<sequence length="432" mass="46700">MVRFVTAGESHGQGLLIIVENVPAGLPIDEDYIGVHLARRQKGYGRGGRMLIEQDWAHIISGVRHGTTLGSPIGMRIENRDWANWEEAMSVRPIEGEPQSPRSQRVTRLRPGHADLPGAMKYGFNDVRNVLERSSARETAARVAAGAVALRLLEEFGIAVRSHVLSIGSIRAEPAAEIDWQAVEDSPVRCADSEAAERMTAEIDATKDAGDTVGGIVEIIAENVPIGLGSHVSWDRKIDGRVTQALMSINAVKAVSIGPGWDIVHKRGSEVQDVIEPVTDPDRPWQRRTNNLGGTEGGMTNGMPLTAQFAIKPIATLMHPLPSVDLDTGEEVLAHYERSDICQAPPACVVGEAMVALVLAEAFMEKFGGDSVSETRRNFEGYIKTVGPVWSTSSQLLSRDTQSPTPPQGEGGAIENRRTSPDNSMLAFASRV</sequence>
<evidence type="ECO:0000256" key="2">
    <source>
        <dbReference type="ARBA" id="ARBA00008014"/>
    </source>
</evidence>
<evidence type="ECO:0000256" key="7">
    <source>
        <dbReference type="ARBA" id="ARBA00022827"/>
    </source>
</evidence>
<keyword evidence="13" id="KW-1185">Reference proteome</keyword>
<feature type="compositionally biased region" description="Polar residues" evidence="11">
    <location>
        <begin position="393"/>
        <end position="403"/>
    </location>
</feature>
<proteinExistence type="inferred from homology"/>
<evidence type="ECO:0000256" key="8">
    <source>
        <dbReference type="ARBA" id="ARBA00022857"/>
    </source>
</evidence>
<evidence type="ECO:0000256" key="10">
    <source>
        <dbReference type="ARBA" id="ARBA00023239"/>
    </source>
</evidence>
<dbReference type="NCBIfam" id="NF003793">
    <property type="entry name" value="PRK05382.1"/>
    <property type="match status" value="1"/>
</dbReference>
<evidence type="ECO:0000313" key="12">
    <source>
        <dbReference type="EMBL" id="CAI8016776.1"/>
    </source>
</evidence>
<evidence type="ECO:0000256" key="9">
    <source>
        <dbReference type="ARBA" id="ARBA00023141"/>
    </source>
</evidence>
<evidence type="ECO:0000256" key="11">
    <source>
        <dbReference type="SAM" id="MobiDB-lite"/>
    </source>
</evidence>
<feature type="region of interest" description="Disordered" evidence="11">
    <location>
        <begin position="279"/>
        <end position="299"/>
    </location>
</feature>
<evidence type="ECO:0000256" key="1">
    <source>
        <dbReference type="ARBA" id="ARBA00005044"/>
    </source>
</evidence>
<reference evidence="12" key="1">
    <citation type="submission" date="2023-03" db="EMBL/GenBank/DDBJ databases">
        <authorList>
            <person name="Steffen K."/>
            <person name="Cardenas P."/>
        </authorList>
    </citation>
    <scope>NUCLEOTIDE SEQUENCE</scope>
</reference>
<dbReference type="GO" id="GO:0008652">
    <property type="term" value="P:amino acid biosynthetic process"/>
    <property type="evidence" value="ECO:0007669"/>
    <property type="project" value="UniProtKB-KW"/>
</dbReference>
<evidence type="ECO:0000256" key="3">
    <source>
        <dbReference type="ARBA" id="ARBA00013036"/>
    </source>
</evidence>
<dbReference type="CDD" id="cd07304">
    <property type="entry name" value="Chorismate_synthase"/>
    <property type="match status" value="1"/>
</dbReference>
<dbReference type="InterPro" id="IPR020541">
    <property type="entry name" value="Chorismate_synthase_CS"/>
</dbReference>
<comment type="similarity">
    <text evidence="2">Belongs to the chorismate synthase family.</text>
</comment>